<dbReference type="Proteomes" id="UP001056120">
    <property type="component" value="Linkage Group LG23"/>
</dbReference>
<gene>
    <name evidence="1" type="ORF">L1987_68970</name>
</gene>
<sequence length="71" mass="8164">MLFEDLHFSTDSLHSLEKLDLCILSPDDVEVATRIFGLLQHLHRVKFLQLNLELVQDFSVPAEYSDCDISC</sequence>
<reference evidence="2" key="1">
    <citation type="journal article" date="2022" name="Mol. Ecol. Resour.">
        <title>The genomes of chicory, endive, great burdock and yacon provide insights into Asteraceae palaeo-polyploidization history and plant inulin production.</title>
        <authorList>
            <person name="Fan W."/>
            <person name="Wang S."/>
            <person name="Wang H."/>
            <person name="Wang A."/>
            <person name="Jiang F."/>
            <person name="Liu H."/>
            <person name="Zhao H."/>
            <person name="Xu D."/>
            <person name="Zhang Y."/>
        </authorList>
    </citation>
    <scope>NUCLEOTIDE SEQUENCE [LARGE SCALE GENOMIC DNA]</scope>
    <source>
        <strain evidence="2">cv. Yunnan</strain>
    </source>
</reference>
<accession>A0ACB9B6I5</accession>
<protein>
    <submittedName>
        <fullName evidence="1">Uncharacterized protein</fullName>
    </submittedName>
</protein>
<organism evidence="1 2">
    <name type="scientific">Smallanthus sonchifolius</name>
    <dbReference type="NCBI Taxonomy" id="185202"/>
    <lineage>
        <taxon>Eukaryota</taxon>
        <taxon>Viridiplantae</taxon>
        <taxon>Streptophyta</taxon>
        <taxon>Embryophyta</taxon>
        <taxon>Tracheophyta</taxon>
        <taxon>Spermatophyta</taxon>
        <taxon>Magnoliopsida</taxon>
        <taxon>eudicotyledons</taxon>
        <taxon>Gunneridae</taxon>
        <taxon>Pentapetalae</taxon>
        <taxon>asterids</taxon>
        <taxon>campanulids</taxon>
        <taxon>Asterales</taxon>
        <taxon>Asteraceae</taxon>
        <taxon>Asteroideae</taxon>
        <taxon>Heliantheae alliance</taxon>
        <taxon>Millerieae</taxon>
        <taxon>Smallanthus</taxon>
    </lineage>
</organism>
<evidence type="ECO:0000313" key="2">
    <source>
        <dbReference type="Proteomes" id="UP001056120"/>
    </source>
</evidence>
<comment type="caution">
    <text evidence="1">The sequence shown here is derived from an EMBL/GenBank/DDBJ whole genome shotgun (WGS) entry which is preliminary data.</text>
</comment>
<keyword evidence="2" id="KW-1185">Reference proteome</keyword>
<evidence type="ECO:0000313" key="1">
    <source>
        <dbReference type="EMBL" id="KAI3717386.1"/>
    </source>
</evidence>
<name>A0ACB9B6I5_9ASTR</name>
<reference evidence="1 2" key="2">
    <citation type="journal article" date="2022" name="Mol. Ecol. Resour.">
        <title>The genomes of chicory, endive, great burdock and yacon provide insights into Asteraceae paleo-polyploidization history and plant inulin production.</title>
        <authorList>
            <person name="Fan W."/>
            <person name="Wang S."/>
            <person name="Wang H."/>
            <person name="Wang A."/>
            <person name="Jiang F."/>
            <person name="Liu H."/>
            <person name="Zhao H."/>
            <person name="Xu D."/>
            <person name="Zhang Y."/>
        </authorList>
    </citation>
    <scope>NUCLEOTIDE SEQUENCE [LARGE SCALE GENOMIC DNA]</scope>
    <source>
        <strain evidence="2">cv. Yunnan</strain>
        <tissue evidence="1">Leaves</tissue>
    </source>
</reference>
<proteinExistence type="predicted"/>
<dbReference type="EMBL" id="CM042040">
    <property type="protein sequence ID" value="KAI3717386.1"/>
    <property type="molecule type" value="Genomic_DNA"/>
</dbReference>